<dbReference type="Pfam" id="PF17866">
    <property type="entry name" value="AAA_lid_6"/>
    <property type="match status" value="1"/>
</dbReference>
<protein>
    <submittedName>
        <fullName evidence="2">Stage V sporulation protein K</fullName>
    </submittedName>
</protein>
<dbReference type="Gene3D" id="1.10.8.60">
    <property type="match status" value="1"/>
</dbReference>
<dbReference type="AlphaFoldDB" id="A0A9D2MDZ7"/>
<evidence type="ECO:0000313" key="2">
    <source>
        <dbReference type="EMBL" id="HJB59065.1"/>
    </source>
</evidence>
<dbReference type="InterPro" id="IPR041627">
    <property type="entry name" value="AAA_lid_6"/>
</dbReference>
<dbReference type="EMBL" id="DWXX01000092">
    <property type="protein sequence ID" value="HJB59065.1"/>
    <property type="molecule type" value="Genomic_DNA"/>
</dbReference>
<feature type="domain" description="CbbX AAA lid" evidence="1">
    <location>
        <begin position="32"/>
        <end position="75"/>
    </location>
</feature>
<sequence length="80" mass="8787">LVDITAALAAARGYRLDEGCTFPLLGYYRRRQAENSRTAGNGRLARNTLEKAIYNQSRRLVAEPAAPLDLLLPGDLELEG</sequence>
<organism evidence="2 3">
    <name type="scientific">Candidatus Faecalibacterium faecipullorum</name>
    <dbReference type="NCBI Taxonomy" id="2838578"/>
    <lineage>
        <taxon>Bacteria</taxon>
        <taxon>Bacillati</taxon>
        <taxon>Bacillota</taxon>
        <taxon>Clostridia</taxon>
        <taxon>Eubacteriales</taxon>
        <taxon>Oscillospiraceae</taxon>
        <taxon>Faecalibacterium</taxon>
    </lineage>
</organism>
<proteinExistence type="predicted"/>
<feature type="non-terminal residue" evidence="2">
    <location>
        <position position="1"/>
    </location>
</feature>
<comment type="caution">
    <text evidence="2">The sequence shown here is derived from an EMBL/GenBank/DDBJ whole genome shotgun (WGS) entry which is preliminary data.</text>
</comment>
<accession>A0A9D2MDZ7</accession>
<reference evidence="2" key="1">
    <citation type="journal article" date="2021" name="PeerJ">
        <title>Extensive microbial diversity within the chicken gut microbiome revealed by metagenomics and culture.</title>
        <authorList>
            <person name="Gilroy R."/>
            <person name="Ravi A."/>
            <person name="Getino M."/>
            <person name="Pursley I."/>
            <person name="Horton D.L."/>
            <person name="Alikhan N.F."/>
            <person name="Baker D."/>
            <person name="Gharbi K."/>
            <person name="Hall N."/>
            <person name="Watson M."/>
            <person name="Adriaenssens E.M."/>
            <person name="Foster-Nyarko E."/>
            <person name="Jarju S."/>
            <person name="Secka A."/>
            <person name="Antonio M."/>
            <person name="Oren A."/>
            <person name="Chaudhuri R.R."/>
            <person name="La Ragione R."/>
            <person name="Hildebrand F."/>
            <person name="Pallen M.J."/>
        </authorList>
    </citation>
    <scope>NUCLEOTIDE SEQUENCE</scope>
    <source>
        <strain evidence="2">ChiHjej9B8-13557</strain>
    </source>
</reference>
<gene>
    <name evidence="2" type="ORF">H9771_05350</name>
</gene>
<reference evidence="2" key="2">
    <citation type="submission" date="2021-04" db="EMBL/GenBank/DDBJ databases">
        <authorList>
            <person name="Gilroy R."/>
        </authorList>
    </citation>
    <scope>NUCLEOTIDE SEQUENCE</scope>
    <source>
        <strain evidence="2">ChiHjej9B8-13557</strain>
    </source>
</reference>
<dbReference type="Proteomes" id="UP000824211">
    <property type="component" value="Unassembled WGS sequence"/>
</dbReference>
<evidence type="ECO:0000259" key="1">
    <source>
        <dbReference type="Pfam" id="PF17866"/>
    </source>
</evidence>
<evidence type="ECO:0000313" key="3">
    <source>
        <dbReference type="Proteomes" id="UP000824211"/>
    </source>
</evidence>
<name>A0A9D2MDZ7_9FIRM</name>